<dbReference type="Pfam" id="PF00211">
    <property type="entry name" value="Guanylate_cyc"/>
    <property type="match status" value="1"/>
</dbReference>
<dbReference type="EMBL" id="WVQY01000005">
    <property type="protein sequence ID" value="NOD31499.1"/>
    <property type="molecule type" value="Genomic_DNA"/>
</dbReference>
<dbReference type="InterPro" id="IPR050697">
    <property type="entry name" value="Adenylyl/Guanylyl_Cyclase_3/4"/>
</dbReference>
<dbReference type="Proteomes" id="UP000599383">
    <property type="component" value="Unassembled WGS sequence"/>
</dbReference>
<keyword evidence="1" id="KW-0812">Transmembrane</keyword>
<reference evidence="4 5" key="1">
    <citation type="submission" date="2019-12" db="EMBL/GenBank/DDBJ databases">
        <title>Ruegeria JWLKs population differentiation of coral mucus and skeleton niches.</title>
        <authorList>
            <person name="Luo D."/>
        </authorList>
    </citation>
    <scope>NUCLEOTIDE SEQUENCE [LARGE SCALE GENOMIC DNA]</scope>
    <source>
        <strain evidence="4 5">HKCCD6238</strain>
    </source>
</reference>
<feature type="transmembrane region" description="Helical" evidence="1">
    <location>
        <begin position="199"/>
        <end position="220"/>
    </location>
</feature>
<dbReference type="RefSeq" id="WP_171363962.1">
    <property type="nucleotide sequence ID" value="NZ_WVQY01000005.1"/>
</dbReference>
<organism evidence="4 5">
    <name type="scientific">Ruegeria atlantica</name>
    <dbReference type="NCBI Taxonomy" id="81569"/>
    <lineage>
        <taxon>Bacteria</taxon>
        <taxon>Pseudomonadati</taxon>
        <taxon>Pseudomonadota</taxon>
        <taxon>Alphaproteobacteria</taxon>
        <taxon>Rhodobacterales</taxon>
        <taxon>Roseobacteraceae</taxon>
        <taxon>Ruegeria</taxon>
    </lineage>
</organism>
<evidence type="ECO:0008006" key="6">
    <source>
        <dbReference type="Google" id="ProtNLM"/>
    </source>
</evidence>
<evidence type="ECO:0000313" key="4">
    <source>
        <dbReference type="EMBL" id="NOD31499.1"/>
    </source>
</evidence>
<dbReference type="Gene3D" id="3.30.70.1230">
    <property type="entry name" value="Nucleotide cyclase"/>
    <property type="match status" value="1"/>
</dbReference>
<dbReference type="Gene3D" id="3.10.100.10">
    <property type="entry name" value="Mannose-Binding Protein A, subunit A"/>
    <property type="match status" value="1"/>
</dbReference>
<dbReference type="SUPFAM" id="SSF56436">
    <property type="entry name" value="C-type lectin-like"/>
    <property type="match status" value="1"/>
</dbReference>
<dbReference type="InterPro" id="IPR016187">
    <property type="entry name" value="CTDL_fold"/>
</dbReference>
<accession>A0ABX1WE37</accession>
<evidence type="ECO:0000259" key="3">
    <source>
        <dbReference type="PROSITE" id="PS50125"/>
    </source>
</evidence>
<name>A0ABX1WE37_9RHOB</name>
<dbReference type="SUPFAM" id="SSF55073">
    <property type="entry name" value="Nucleotide cyclase"/>
    <property type="match status" value="1"/>
</dbReference>
<dbReference type="PROSITE" id="PS50125">
    <property type="entry name" value="GUANYLATE_CYCLASE_2"/>
    <property type="match status" value="1"/>
</dbReference>
<sequence length="398" mass="43825">MTKKSATSRSRKLLTILAADVAEYSRLMQDDEAFTLDQLAELRAVMDAEFSKKNGRIVNSAGDSVLVRFDSPLQAVEAAIAVQSAHEAHNRSVPKMRQLRFRMGINLGEVEEQSDGDLLGHGVNVAARLEQLSAPGGICVSESVFQHVDGKLQVSLTKVGEQLVKNMDQPLQVYTVSGSGLRTRTEFQTHVVKAMRSPFVQLGLAIAVLLAIGLSASVWWRSERSQPPIFNNLQAFLDSNPSSDAMLEFFDLVTTGQFDGANYHVIRTWGASLEELDRIGEVLGGYLVAIGSEAENDFVYNLSLEEEGHWFADEGQFDGPMIGLFQAPGSPEPDGGWEWRNGDPVDYLNWRPGGPTNWEGNQWVAAFRNHKSNSVPANQWGDLGSIRRSVIFEVPHAP</sequence>
<dbReference type="CDD" id="cd07302">
    <property type="entry name" value="CHD"/>
    <property type="match status" value="1"/>
</dbReference>
<dbReference type="InterPro" id="IPR001054">
    <property type="entry name" value="A/G_cyclase"/>
</dbReference>
<protein>
    <recommendedName>
        <fullName evidence="6">Adenylate cyclase</fullName>
    </recommendedName>
</protein>
<keyword evidence="5" id="KW-1185">Reference proteome</keyword>
<proteinExistence type="predicted"/>
<dbReference type="InterPro" id="IPR016186">
    <property type="entry name" value="C-type_lectin-like/link_sf"/>
</dbReference>
<evidence type="ECO:0000256" key="1">
    <source>
        <dbReference type="SAM" id="Phobius"/>
    </source>
</evidence>
<dbReference type="InterPro" id="IPR001304">
    <property type="entry name" value="C-type_lectin-like"/>
</dbReference>
<dbReference type="PANTHER" id="PTHR43081:SF19">
    <property type="entry name" value="PH-SENSITIVE ADENYLATE CYCLASE RV1264"/>
    <property type="match status" value="1"/>
</dbReference>
<feature type="domain" description="C-type lectin" evidence="2">
    <location>
        <begin position="258"/>
        <end position="382"/>
    </location>
</feature>
<keyword evidence="1" id="KW-0472">Membrane</keyword>
<gene>
    <name evidence="4" type="ORF">GS617_14570</name>
</gene>
<comment type="caution">
    <text evidence="4">The sequence shown here is derived from an EMBL/GenBank/DDBJ whole genome shotgun (WGS) entry which is preliminary data.</text>
</comment>
<keyword evidence="1" id="KW-1133">Transmembrane helix</keyword>
<dbReference type="InterPro" id="IPR029787">
    <property type="entry name" value="Nucleotide_cyclase"/>
</dbReference>
<feature type="domain" description="Guanylate cyclase" evidence="3">
    <location>
        <begin position="15"/>
        <end position="130"/>
    </location>
</feature>
<dbReference type="PANTHER" id="PTHR43081">
    <property type="entry name" value="ADENYLATE CYCLASE, TERMINAL-DIFFERENTIATION SPECIFIC-RELATED"/>
    <property type="match status" value="1"/>
</dbReference>
<evidence type="ECO:0000313" key="5">
    <source>
        <dbReference type="Proteomes" id="UP000599383"/>
    </source>
</evidence>
<evidence type="ECO:0000259" key="2">
    <source>
        <dbReference type="PROSITE" id="PS50041"/>
    </source>
</evidence>
<dbReference type="PROSITE" id="PS50041">
    <property type="entry name" value="C_TYPE_LECTIN_2"/>
    <property type="match status" value="1"/>
</dbReference>